<evidence type="ECO:0000256" key="1">
    <source>
        <dbReference type="ARBA" id="ARBA00022723"/>
    </source>
</evidence>
<dbReference type="FunFam" id="3.60.15.10:FF:000030">
    <property type="entry name" value="Metallo-beta-lactamase family protein"/>
    <property type="match status" value="1"/>
</dbReference>
<dbReference type="Pfam" id="PF00581">
    <property type="entry name" value="Rhodanese"/>
    <property type="match status" value="2"/>
</dbReference>
<sequence length="461" mass="50116">MFFAQYYLDCLSQASYMIADETTGRAVVVDPRRDVSEYLADAETHGFIIEAVLNTHFHADFLAGHLELADRTGAWIGYGRRAEAEYPIRGLADGERISLGEVTLRILETPGHTPESMSVLVYEHAADSVPYGVLTGDTLFIGDVGRPDLLASLGATADELGRMLHDSIQNKLMALPDAVRVFPAHGAGSACGRNLSAQRQSTIGEQRATNYACRPMEVEQFVALVTAGQPSAPAYFVHDAILNRKEHGLFDPADALRPLSTGEFMDRRASGAVVVDARSPQEFAAGHLRGSVNVPADGRFAEQAGMIVSAEQEIVVVAPQDREEEIVTRLARIGFDRVGGCLRRSEDTFPALADHMERARRLTADELRRELDGEEPPLVLDVRNPAERETGFIDGSLHIPLAELTRRTDEIPADRPLVVHCAGGHRSSIAASLLRHEGRTEISDLMGGYGAWLAETASADA</sequence>
<dbReference type="GO" id="GO:0016787">
    <property type="term" value="F:hydrolase activity"/>
    <property type="evidence" value="ECO:0007669"/>
    <property type="project" value="UniProtKB-KW"/>
</dbReference>
<accession>A0A6H9V1H6</accession>
<dbReference type="SMART" id="SM00849">
    <property type="entry name" value="Lactamase_B"/>
    <property type="match status" value="1"/>
</dbReference>
<organism evidence="3 4">
    <name type="scientific">Streptomyces luteolifulvus</name>
    <dbReference type="NCBI Taxonomy" id="2615112"/>
    <lineage>
        <taxon>Bacteria</taxon>
        <taxon>Bacillati</taxon>
        <taxon>Actinomycetota</taxon>
        <taxon>Actinomycetes</taxon>
        <taxon>Kitasatosporales</taxon>
        <taxon>Streptomycetaceae</taxon>
        <taxon>Streptomyces</taxon>
    </lineage>
</organism>
<feature type="domain" description="Rhodanese" evidence="2">
    <location>
        <begin position="373"/>
        <end position="457"/>
    </location>
</feature>
<dbReference type="GO" id="GO:0050313">
    <property type="term" value="F:sulfur dioxygenase activity"/>
    <property type="evidence" value="ECO:0007669"/>
    <property type="project" value="InterPro"/>
</dbReference>
<comment type="caution">
    <text evidence="3">The sequence shown here is derived from an EMBL/GenBank/DDBJ whole genome shotgun (WGS) entry which is preliminary data.</text>
</comment>
<dbReference type="InterPro" id="IPR001763">
    <property type="entry name" value="Rhodanese-like_dom"/>
</dbReference>
<dbReference type="CDD" id="cd00158">
    <property type="entry name" value="RHOD"/>
    <property type="match status" value="1"/>
</dbReference>
<dbReference type="Gene3D" id="3.40.250.10">
    <property type="entry name" value="Rhodanese-like domain"/>
    <property type="match status" value="2"/>
</dbReference>
<dbReference type="SUPFAM" id="SSF52821">
    <property type="entry name" value="Rhodanese/Cell cycle control phosphatase"/>
    <property type="match status" value="2"/>
</dbReference>
<dbReference type="GO" id="GO:0006749">
    <property type="term" value="P:glutathione metabolic process"/>
    <property type="evidence" value="ECO:0007669"/>
    <property type="project" value="InterPro"/>
</dbReference>
<dbReference type="PROSITE" id="PS50206">
    <property type="entry name" value="RHODANESE_3"/>
    <property type="match status" value="2"/>
</dbReference>
<name>A0A6H9V1H6_9ACTN</name>
<keyword evidence="1" id="KW-0479">Metal-binding</keyword>
<dbReference type="EMBL" id="VZRB01000005">
    <property type="protein sequence ID" value="KAB1148128.1"/>
    <property type="molecule type" value="Genomic_DNA"/>
</dbReference>
<dbReference type="SMART" id="SM00450">
    <property type="entry name" value="RHOD"/>
    <property type="match status" value="2"/>
</dbReference>
<keyword evidence="3" id="KW-0378">Hydrolase</keyword>
<dbReference type="PANTHER" id="PTHR43084">
    <property type="entry name" value="PERSULFIDE DIOXYGENASE ETHE1"/>
    <property type="match status" value="1"/>
</dbReference>
<dbReference type="SUPFAM" id="SSF56281">
    <property type="entry name" value="Metallo-hydrolase/oxidoreductase"/>
    <property type="match status" value="1"/>
</dbReference>
<feature type="domain" description="Rhodanese" evidence="2">
    <location>
        <begin position="268"/>
        <end position="317"/>
    </location>
</feature>
<dbReference type="Gene3D" id="3.60.15.10">
    <property type="entry name" value="Ribonuclease Z/Hydroxyacylglutathione hydrolase-like"/>
    <property type="match status" value="1"/>
</dbReference>
<evidence type="ECO:0000313" key="4">
    <source>
        <dbReference type="Proteomes" id="UP000442707"/>
    </source>
</evidence>
<dbReference type="RefSeq" id="WP_150946510.1">
    <property type="nucleotide sequence ID" value="NZ_VZRB01000005.1"/>
</dbReference>
<dbReference type="GO" id="GO:0070813">
    <property type="term" value="P:hydrogen sulfide metabolic process"/>
    <property type="evidence" value="ECO:0007669"/>
    <property type="project" value="TreeGrafter"/>
</dbReference>
<keyword evidence="4" id="KW-1185">Reference proteome</keyword>
<dbReference type="Proteomes" id="UP000442707">
    <property type="component" value="Unassembled WGS sequence"/>
</dbReference>
<evidence type="ECO:0000259" key="2">
    <source>
        <dbReference type="PROSITE" id="PS50206"/>
    </source>
</evidence>
<gene>
    <name evidence="3" type="ORF">F7R91_09450</name>
</gene>
<dbReference type="InterPro" id="IPR044528">
    <property type="entry name" value="POD-like_MBL-fold"/>
</dbReference>
<dbReference type="PANTHER" id="PTHR43084:SF1">
    <property type="entry name" value="PERSULFIDE DIOXYGENASE ETHE1, MITOCHONDRIAL"/>
    <property type="match status" value="1"/>
</dbReference>
<evidence type="ECO:0000313" key="3">
    <source>
        <dbReference type="EMBL" id="KAB1148128.1"/>
    </source>
</evidence>
<protein>
    <submittedName>
        <fullName evidence="3">MBL fold metallo-hydrolase</fullName>
    </submittedName>
</protein>
<dbReference type="GO" id="GO:0046872">
    <property type="term" value="F:metal ion binding"/>
    <property type="evidence" value="ECO:0007669"/>
    <property type="project" value="UniProtKB-KW"/>
</dbReference>
<dbReference type="InterPro" id="IPR001279">
    <property type="entry name" value="Metallo-B-lactamas"/>
</dbReference>
<dbReference type="InterPro" id="IPR036866">
    <property type="entry name" value="RibonucZ/Hydroxyglut_hydro"/>
</dbReference>
<proteinExistence type="predicted"/>
<dbReference type="AlphaFoldDB" id="A0A6H9V1H6"/>
<reference evidence="3 4" key="1">
    <citation type="submission" date="2019-09" db="EMBL/GenBank/DDBJ databases">
        <title>Screening of Novel Bioactive Compounds from Soil-Associated.</title>
        <authorList>
            <person name="Zhao S."/>
        </authorList>
    </citation>
    <scope>NUCLEOTIDE SEQUENCE [LARGE SCALE GENOMIC DNA]</scope>
    <source>
        <strain evidence="3 4">HIT-DPA4</strain>
    </source>
</reference>
<dbReference type="CDD" id="cd07724">
    <property type="entry name" value="POD-like_MBL-fold"/>
    <property type="match status" value="1"/>
</dbReference>
<dbReference type="Pfam" id="PF00753">
    <property type="entry name" value="Lactamase_B"/>
    <property type="match status" value="1"/>
</dbReference>
<dbReference type="InterPro" id="IPR051682">
    <property type="entry name" value="Mito_Persulfide_Diox"/>
</dbReference>
<dbReference type="InterPro" id="IPR036873">
    <property type="entry name" value="Rhodanese-like_dom_sf"/>
</dbReference>